<protein>
    <submittedName>
        <fullName evidence="1">Cell division protein FtsA</fullName>
    </submittedName>
</protein>
<proteinExistence type="predicted"/>
<accession>A0A644V8W4</accession>
<dbReference type="PANTHER" id="PTHR32432:SF3">
    <property type="entry name" value="ETHANOLAMINE UTILIZATION PROTEIN EUTJ"/>
    <property type="match status" value="1"/>
</dbReference>
<evidence type="ECO:0000313" key="1">
    <source>
        <dbReference type="EMBL" id="MPL87233.1"/>
    </source>
</evidence>
<dbReference type="InterPro" id="IPR050696">
    <property type="entry name" value="FtsA/MreB"/>
</dbReference>
<dbReference type="InterPro" id="IPR043129">
    <property type="entry name" value="ATPase_NBD"/>
</dbReference>
<sequence length="367" mass="41211">MAISKKEKVEEKKKEQKDKRNVVESCVGVDIGTYAIKVMQIRKDSNQIHLETYGELEMAAYDALPPGSLANLGEEKTVTAIRDLFTAAKITSSKGVFAIPMQDCFITSITIPKVSDAELNSLIPIEARKYLPIPISEVQLNYWRTEVNFRTEDKEDTIVIAAVKNDTFNLYNRYAKKLGFKDFSFEIESLSQARIVADYFKDEKPMLCIDIGGKYSFATLLHKNIVRDTNLIRKGSYDNTSQISKVLGLSMDVAEGAKRVFGYLGDASSPHLAEVMGLASFPLFDEIKYLLLNYERKYNIIIERVVLSGGGALQKGIKDILSEFLKKEVILLDPFSSIVLPENLKEVLLENDDKYAVASGLALRDYI</sequence>
<dbReference type="CDD" id="cd24049">
    <property type="entry name" value="ASKHA_NBD_PilM"/>
    <property type="match status" value="1"/>
</dbReference>
<comment type="caution">
    <text evidence="1">The sequence shown here is derived from an EMBL/GenBank/DDBJ whole genome shotgun (WGS) entry which is preliminary data.</text>
</comment>
<keyword evidence="1" id="KW-0131">Cell cycle</keyword>
<dbReference type="AlphaFoldDB" id="A0A644V8W4"/>
<dbReference type="SUPFAM" id="SSF53067">
    <property type="entry name" value="Actin-like ATPase domain"/>
    <property type="match status" value="2"/>
</dbReference>
<name>A0A644V8W4_9ZZZZ</name>
<dbReference type="Gene3D" id="3.30.420.40">
    <property type="match status" value="2"/>
</dbReference>
<dbReference type="Pfam" id="PF11104">
    <property type="entry name" value="PilM_2"/>
    <property type="match status" value="1"/>
</dbReference>
<organism evidence="1">
    <name type="scientific">bioreactor metagenome</name>
    <dbReference type="NCBI Taxonomy" id="1076179"/>
    <lineage>
        <taxon>unclassified sequences</taxon>
        <taxon>metagenomes</taxon>
        <taxon>ecological metagenomes</taxon>
    </lineage>
</organism>
<dbReference type="PANTHER" id="PTHR32432">
    <property type="entry name" value="CELL DIVISION PROTEIN FTSA-RELATED"/>
    <property type="match status" value="1"/>
</dbReference>
<reference evidence="1" key="1">
    <citation type="submission" date="2019-08" db="EMBL/GenBank/DDBJ databases">
        <authorList>
            <person name="Kucharzyk K."/>
            <person name="Murdoch R.W."/>
            <person name="Higgins S."/>
            <person name="Loffler F."/>
        </authorList>
    </citation>
    <scope>NUCLEOTIDE SEQUENCE</scope>
</reference>
<keyword evidence="1" id="KW-0132">Cell division</keyword>
<dbReference type="EMBL" id="VSSQ01000235">
    <property type="protein sequence ID" value="MPL87233.1"/>
    <property type="molecule type" value="Genomic_DNA"/>
</dbReference>
<dbReference type="GO" id="GO:0051301">
    <property type="term" value="P:cell division"/>
    <property type="evidence" value="ECO:0007669"/>
    <property type="project" value="UniProtKB-KW"/>
</dbReference>
<dbReference type="Gene3D" id="3.30.1490.300">
    <property type="match status" value="1"/>
</dbReference>
<dbReference type="InterPro" id="IPR005883">
    <property type="entry name" value="PilM"/>
</dbReference>
<gene>
    <name evidence="1" type="primary">ftsA_19</name>
    <name evidence="1" type="ORF">SDC9_33230</name>
</gene>